<accession>A0A9D4R1J4</accession>
<evidence type="ECO:0000313" key="1">
    <source>
        <dbReference type="EMBL" id="KAH3850753.1"/>
    </source>
</evidence>
<organism evidence="1 2">
    <name type="scientific">Dreissena polymorpha</name>
    <name type="common">Zebra mussel</name>
    <name type="synonym">Mytilus polymorpha</name>
    <dbReference type="NCBI Taxonomy" id="45954"/>
    <lineage>
        <taxon>Eukaryota</taxon>
        <taxon>Metazoa</taxon>
        <taxon>Spiralia</taxon>
        <taxon>Lophotrochozoa</taxon>
        <taxon>Mollusca</taxon>
        <taxon>Bivalvia</taxon>
        <taxon>Autobranchia</taxon>
        <taxon>Heteroconchia</taxon>
        <taxon>Euheterodonta</taxon>
        <taxon>Imparidentia</taxon>
        <taxon>Neoheterodontei</taxon>
        <taxon>Myida</taxon>
        <taxon>Dreissenoidea</taxon>
        <taxon>Dreissenidae</taxon>
        <taxon>Dreissena</taxon>
    </lineage>
</organism>
<name>A0A9D4R1J4_DREPO</name>
<gene>
    <name evidence="1" type="ORF">DPMN_093226</name>
</gene>
<dbReference type="AlphaFoldDB" id="A0A9D4R1J4"/>
<protein>
    <submittedName>
        <fullName evidence="1">Uncharacterized protein</fullName>
    </submittedName>
</protein>
<keyword evidence="2" id="KW-1185">Reference proteome</keyword>
<reference evidence="1" key="1">
    <citation type="journal article" date="2019" name="bioRxiv">
        <title>The Genome of the Zebra Mussel, Dreissena polymorpha: A Resource for Invasive Species Research.</title>
        <authorList>
            <person name="McCartney M.A."/>
            <person name="Auch B."/>
            <person name="Kono T."/>
            <person name="Mallez S."/>
            <person name="Zhang Y."/>
            <person name="Obille A."/>
            <person name="Becker A."/>
            <person name="Abrahante J.E."/>
            <person name="Garbe J."/>
            <person name="Badalamenti J.P."/>
            <person name="Herman A."/>
            <person name="Mangelson H."/>
            <person name="Liachko I."/>
            <person name="Sullivan S."/>
            <person name="Sone E.D."/>
            <person name="Koren S."/>
            <person name="Silverstein K.A.T."/>
            <person name="Beckman K.B."/>
            <person name="Gohl D.M."/>
        </authorList>
    </citation>
    <scope>NUCLEOTIDE SEQUENCE</scope>
    <source>
        <strain evidence="1">Duluth1</strain>
        <tissue evidence="1">Whole animal</tissue>
    </source>
</reference>
<dbReference type="Proteomes" id="UP000828390">
    <property type="component" value="Unassembled WGS sequence"/>
</dbReference>
<dbReference type="EMBL" id="JAIWYP010000003">
    <property type="protein sequence ID" value="KAH3850753.1"/>
    <property type="molecule type" value="Genomic_DNA"/>
</dbReference>
<proteinExistence type="predicted"/>
<sequence length="116" mass="13080">MFSENGNNGSTIRASSPNWQSNIFPQRLNSKIKYIDTRINGVARGFENDHDRKANLTTCRKLCIRDAHCVAYTHCDCPDKVAQCTKYSKESISGLEKESGTTTFFISSRHNITNTD</sequence>
<evidence type="ECO:0000313" key="2">
    <source>
        <dbReference type="Proteomes" id="UP000828390"/>
    </source>
</evidence>
<reference evidence="1" key="2">
    <citation type="submission" date="2020-11" db="EMBL/GenBank/DDBJ databases">
        <authorList>
            <person name="McCartney M.A."/>
            <person name="Auch B."/>
            <person name="Kono T."/>
            <person name="Mallez S."/>
            <person name="Becker A."/>
            <person name="Gohl D.M."/>
            <person name="Silverstein K.A.T."/>
            <person name="Koren S."/>
            <person name="Bechman K.B."/>
            <person name="Herman A."/>
            <person name="Abrahante J.E."/>
            <person name="Garbe J."/>
        </authorList>
    </citation>
    <scope>NUCLEOTIDE SEQUENCE</scope>
    <source>
        <strain evidence="1">Duluth1</strain>
        <tissue evidence="1">Whole animal</tissue>
    </source>
</reference>
<comment type="caution">
    <text evidence="1">The sequence shown here is derived from an EMBL/GenBank/DDBJ whole genome shotgun (WGS) entry which is preliminary data.</text>
</comment>